<reference evidence="2 3" key="1">
    <citation type="submission" date="2016-10" db="EMBL/GenBank/DDBJ databases">
        <title>Genome sequence of Streptomyces gilvigriseus MUSC 26.</title>
        <authorList>
            <person name="Lee L.-H."/>
            <person name="Ser H.-L."/>
        </authorList>
    </citation>
    <scope>NUCLEOTIDE SEQUENCE [LARGE SCALE GENOMIC DNA]</scope>
    <source>
        <strain evidence="2 3">MUSC 26</strain>
    </source>
</reference>
<dbReference type="OrthoDB" id="148799at2"/>
<dbReference type="Pfam" id="PF01841">
    <property type="entry name" value="Transglut_core"/>
    <property type="match status" value="1"/>
</dbReference>
<proteinExistence type="predicted"/>
<protein>
    <recommendedName>
        <fullName evidence="1">Transglutaminase-like domain-containing protein</fullName>
    </recommendedName>
</protein>
<evidence type="ECO:0000313" key="2">
    <source>
        <dbReference type="EMBL" id="OIV36583.1"/>
    </source>
</evidence>
<comment type="caution">
    <text evidence="2">The sequence shown here is derived from an EMBL/GenBank/DDBJ whole genome shotgun (WGS) entry which is preliminary data.</text>
</comment>
<name>A0A1J7BD30_9ACTN</name>
<evidence type="ECO:0000313" key="3">
    <source>
        <dbReference type="Proteomes" id="UP000243342"/>
    </source>
</evidence>
<dbReference type="InterPro" id="IPR038765">
    <property type="entry name" value="Papain-like_cys_pep_sf"/>
</dbReference>
<dbReference type="InterPro" id="IPR002931">
    <property type="entry name" value="Transglutaminase-like"/>
</dbReference>
<accession>A0A1J7BD30</accession>
<dbReference type="Gene3D" id="3.10.620.30">
    <property type="match status" value="1"/>
</dbReference>
<feature type="domain" description="Transglutaminase-like" evidence="1">
    <location>
        <begin position="99"/>
        <end position="153"/>
    </location>
</feature>
<organism evidence="2 3">
    <name type="scientific">Mangrovactinospora gilvigrisea</name>
    <dbReference type="NCBI Taxonomy" id="1428644"/>
    <lineage>
        <taxon>Bacteria</taxon>
        <taxon>Bacillati</taxon>
        <taxon>Actinomycetota</taxon>
        <taxon>Actinomycetes</taxon>
        <taxon>Kitasatosporales</taxon>
        <taxon>Streptomycetaceae</taxon>
        <taxon>Mangrovactinospora</taxon>
    </lineage>
</organism>
<dbReference type="EMBL" id="MLCF01000085">
    <property type="protein sequence ID" value="OIV36583.1"/>
    <property type="molecule type" value="Genomic_DNA"/>
</dbReference>
<dbReference type="Proteomes" id="UP000243342">
    <property type="component" value="Unassembled WGS sequence"/>
</dbReference>
<keyword evidence="3" id="KW-1185">Reference proteome</keyword>
<sequence length="302" mass="32942">MRRRLSPEAAAFYASHSACSDPGDRAPLFAALPAEPRQLALIVRGLVIHRGEGAMFDHAIDERRLHHDAETRYADAILALLADRDPAPLAAERTPSERFVGTCRDFTVLFCAFLRHAGVPARARVGFADYFSPDGFGADHWVAEYWTADRGWRLGDAQAIQGWQIDFDAMDVPRDRFRVAGDVWRAYRAGEVDPNRFGVDLGPDARITGPLEIAVDVVKDLAALNKVEALPWDGWGATELPLGAAVEGDLAAVLDRAAAACADDAPLDPARRLFVNTPALRTPPVITSHTAFLGNREVALRS</sequence>
<evidence type="ECO:0000259" key="1">
    <source>
        <dbReference type="Pfam" id="PF01841"/>
    </source>
</evidence>
<dbReference type="STRING" id="1428644.BIV57_15630"/>
<gene>
    <name evidence="2" type="ORF">BIV57_15630</name>
</gene>
<dbReference type="SUPFAM" id="SSF54001">
    <property type="entry name" value="Cysteine proteinases"/>
    <property type="match status" value="1"/>
</dbReference>
<dbReference type="AlphaFoldDB" id="A0A1J7BD30"/>